<keyword evidence="1" id="KW-0812">Transmembrane</keyword>
<feature type="domain" description="Type IV / VI secretion system DotU" evidence="2">
    <location>
        <begin position="33"/>
        <end position="205"/>
    </location>
</feature>
<dbReference type="Pfam" id="PF09850">
    <property type="entry name" value="DotU"/>
    <property type="match status" value="1"/>
</dbReference>
<reference evidence="3 4" key="2">
    <citation type="submission" date="2020-06" db="EMBL/GenBank/DDBJ databases">
        <title>Polyphasic characterization of a Rahnella strain isolated from tree sap.</title>
        <authorList>
            <person name="Kim I.S."/>
        </authorList>
    </citation>
    <scope>NUCLEOTIDE SEQUENCE [LARGE SCALE GENOMIC DNA]</scope>
    <source>
        <strain evidence="3 4">SAP-1</strain>
    </source>
</reference>
<keyword evidence="1" id="KW-1133">Transmembrane helix</keyword>
<dbReference type="PANTHER" id="PTHR38033:SF1">
    <property type="entry name" value="DOTU FAMILY TYPE IV_VI SECRETION SYSTEM PROTEIN"/>
    <property type="match status" value="1"/>
</dbReference>
<dbReference type="InterPro" id="IPR038522">
    <property type="entry name" value="T4/T6SS_DotU_sf"/>
</dbReference>
<keyword evidence="4" id="KW-1185">Reference proteome</keyword>
<dbReference type="NCBIfam" id="TIGR03349">
    <property type="entry name" value="IV_VI_DotU"/>
    <property type="match status" value="1"/>
</dbReference>
<dbReference type="PANTHER" id="PTHR38033">
    <property type="entry name" value="MEMBRANE PROTEIN-RELATED"/>
    <property type="match status" value="1"/>
</dbReference>
<dbReference type="EMBL" id="JAADJU010000004">
    <property type="protein sequence ID" value="NMP26827.1"/>
    <property type="molecule type" value="Genomic_DNA"/>
</dbReference>
<feature type="transmembrane region" description="Helical" evidence="1">
    <location>
        <begin position="187"/>
        <end position="206"/>
    </location>
</feature>
<dbReference type="Gene3D" id="1.25.40.590">
    <property type="entry name" value="Type IV / VI secretion system, DotU"/>
    <property type="match status" value="1"/>
</dbReference>
<dbReference type="RefSeq" id="WP_169402536.1">
    <property type="nucleotide sequence ID" value="NZ_JAADJU010000004.1"/>
</dbReference>
<evidence type="ECO:0000313" key="4">
    <source>
        <dbReference type="Proteomes" id="UP000585363"/>
    </source>
</evidence>
<accession>A0A848MFA3</accession>
<dbReference type="AlphaFoldDB" id="A0A848MFA3"/>
<comment type="caution">
    <text evidence="3">The sequence shown here is derived from an EMBL/GenBank/DDBJ whole genome shotgun (WGS) entry which is preliminary data.</text>
</comment>
<dbReference type="Proteomes" id="UP000585363">
    <property type="component" value="Unassembled WGS sequence"/>
</dbReference>
<evidence type="ECO:0000313" key="3">
    <source>
        <dbReference type="EMBL" id="NMP26827.1"/>
    </source>
</evidence>
<protein>
    <submittedName>
        <fullName evidence="3">DotU family type IV/VI secretion system protein</fullName>
    </submittedName>
</protein>
<proteinExistence type="predicted"/>
<keyword evidence="1" id="KW-0472">Membrane</keyword>
<dbReference type="InterPro" id="IPR017732">
    <property type="entry name" value="T4/T6SS_DotU"/>
</dbReference>
<evidence type="ECO:0000256" key="1">
    <source>
        <dbReference type="SAM" id="Phobius"/>
    </source>
</evidence>
<dbReference type="NCBIfam" id="NF038239">
    <property type="entry name" value="T6SS_TssL_short"/>
    <property type="match status" value="1"/>
</dbReference>
<sequence>MKYNKEVDELTIDNLLQESVIFFLDAKDKTPEVTSGEVLYRQGVMIVESLQSALQAHAIHRDAADHILYAICALLDETMMSTGNDSWHNAPLQVYFFQSFNAGNELYERIRQQLRQPVPDIAVITAFHRVLCLGFLGKYSKTPDHDDRQQLLQQLTSLITCDPRRRAPPVVVRTEGASGLAYWRSPWLKVVLSFLLLMALSLGLQLHLHTLITTMDIAH</sequence>
<evidence type="ECO:0000259" key="2">
    <source>
        <dbReference type="Pfam" id="PF09850"/>
    </source>
</evidence>
<reference evidence="3 4" key="1">
    <citation type="submission" date="2020-01" db="EMBL/GenBank/DDBJ databases">
        <authorList>
            <person name="Lee S.D."/>
        </authorList>
    </citation>
    <scope>NUCLEOTIDE SEQUENCE [LARGE SCALE GENOMIC DNA]</scope>
    <source>
        <strain evidence="3 4">SAP-1</strain>
    </source>
</reference>
<gene>
    <name evidence="3" type="ORF">GW590_08120</name>
</gene>
<name>A0A848MFA3_9GAMM</name>
<organism evidence="3 4">
    <name type="scientific">Rouxiella aceris</name>
    <dbReference type="NCBI Taxonomy" id="2703884"/>
    <lineage>
        <taxon>Bacteria</taxon>
        <taxon>Pseudomonadati</taxon>
        <taxon>Pseudomonadota</taxon>
        <taxon>Gammaproteobacteria</taxon>
        <taxon>Enterobacterales</taxon>
        <taxon>Yersiniaceae</taxon>
        <taxon>Rouxiella</taxon>
    </lineage>
</organism>